<proteinExistence type="predicted"/>
<name>A0A0N0XX11_9ACTN</name>
<dbReference type="SUPFAM" id="SSF140453">
    <property type="entry name" value="EsxAB dimer-like"/>
    <property type="match status" value="1"/>
</dbReference>
<dbReference type="InterPro" id="IPR057746">
    <property type="entry name" value="CpnT-like_N"/>
</dbReference>
<protein>
    <recommendedName>
        <fullName evidence="1">Outer membrane channel protein CpnT-like N-terminal domain-containing protein</fullName>
    </recommendedName>
</protein>
<accession>A0A0N0XX11</accession>
<evidence type="ECO:0000259" key="1">
    <source>
        <dbReference type="Pfam" id="PF25547"/>
    </source>
</evidence>
<evidence type="ECO:0000313" key="3">
    <source>
        <dbReference type="Proteomes" id="UP000037982"/>
    </source>
</evidence>
<dbReference type="Proteomes" id="UP000037982">
    <property type="component" value="Unassembled WGS sequence"/>
</dbReference>
<dbReference type="EMBL" id="LGKG01000135">
    <property type="protein sequence ID" value="KPC62905.1"/>
    <property type="molecule type" value="Genomic_DNA"/>
</dbReference>
<dbReference type="InterPro" id="IPR036689">
    <property type="entry name" value="ESAT-6-like_sf"/>
</dbReference>
<gene>
    <name evidence="2" type="ORF">ADL29_16975</name>
</gene>
<dbReference type="PATRIC" id="fig|66876.3.peg.3711"/>
<keyword evidence="3" id="KW-1185">Reference proteome</keyword>
<dbReference type="AlphaFoldDB" id="A0A0N0XX11"/>
<organism evidence="2 3">
    <name type="scientific">Streptomyces chattanoogensis</name>
    <dbReference type="NCBI Taxonomy" id="66876"/>
    <lineage>
        <taxon>Bacteria</taxon>
        <taxon>Bacillati</taxon>
        <taxon>Actinomycetota</taxon>
        <taxon>Actinomycetes</taxon>
        <taxon>Kitasatosporales</taxon>
        <taxon>Streptomycetaceae</taxon>
        <taxon>Streptomyces</taxon>
    </lineage>
</organism>
<dbReference type="Pfam" id="PF25547">
    <property type="entry name" value="WXG100_2"/>
    <property type="match status" value="1"/>
</dbReference>
<dbReference type="Gene3D" id="1.10.287.1060">
    <property type="entry name" value="ESAT-6-like"/>
    <property type="match status" value="1"/>
</dbReference>
<feature type="domain" description="Outer membrane channel protein CpnT-like N-terminal" evidence="1">
    <location>
        <begin position="13"/>
        <end position="140"/>
    </location>
</feature>
<evidence type="ECO:0000313" key="2">
    <source>
        <dbReference type="EMBL" id="KPC62905.1"/>
    </source>
</evidence>
<reference evidence="3" key="1">
    <citation type="submission" date="2015-07" db="EMBL/GenBank/DDBJ databases">
        <authorList>
            <person name="Ju K.-S."/>
            <person name="Doroghazi J.R."/>
            <person name="Metcalf W.W."/>
        </authorList>
    </citation>
    <scope>NUCLEOTIDE SEQUENCE [LARGE SCALE GENOMIC DNA]</scope>
    <source>
        <strain evidence="3">NRRL ISP-5002</strain>
    </source>
</reference>
<comment type="caution">
    <text evidence="2">The sequence shown here is derived from an EMBL/GenBank/DDBJ whole genome shotgun (WGS) entry which is preliminary data.</text>
</comment>
<dbReference type="RefSeq" id="WP_053924465.1">
    <property type="nucleotide sequence ID" value="NZ_LGKG01000135.1"/>
</dbReference>
<sequence>MSIELPGEVVWIMDLMGLEWPDIDEDELRAWAGHVREFGQNLAEGHSGLDSTLKGLADAYEGASYDALLNRWNQVSGEHHTALTNCCEVLAAALEVAATGVVVAKGVVIAQLVITAVEMAAAAAATVATLGIAAAAEAAAIEVGKRIIRAIIQEIEDVLIAELVSMAIEPFQAEIEKAVSGLVFKGVDAALGAAGGAA</sequence>